<protein>
    <recommendedName>
        <fullName evidence="2">Reverse transcriptase Ty1/copia-type domain-containing protein</fullName>
    </recommendedName>
</protein>
<evidence type="ECO:0008006" key="2">
    <source>
        <dbReference type="Google" id="ProtNLM"/>
    </source>
</evidence>
<evidence type="ECO:0000313" key="1">
    <source>
        <dbReference type="EnsemblMetazoa" id="Aqu2.1.37402_001"/>
    </source>
</evidence>
<proteinExistence type="predicted"/>
<organism evidence="1">
    <name type="scientific">Amphimedon queenslandica</name>
    <name type="common">Sponge</name>
    <dbReference type="NCBI Taxonomy" id="400682"/>
    <lineage>
        <taxon>Eukaryota</taxon>
        <taxon>Metazoa</taxon>
        <taxon>Porifera</taxon>
        <taxon>Demospongiae</taxon>
        <taxon>Heteroscleromorpha</taxon>
        <taxon>Haplosclerida</taxon>
        <taxon>Niphatidae</taxon>
        <taxon>Amphimedon</taxon>
    </lineage>
</organism>
<name>A0A1X7VD05_AMPQE</name>
<dbReference type="AlphaFoldDB" id="A0A1X7VD05"/>
<sequence>MGFLNLEVILYLHVYFKRRIGVYVDDIILACRSDDRMSSIKKALSEKFTMKDLGE</sequence>
<reference evidence="1" key="1">
    <citation type="submission" date="2017-05" db="UniProtKB">
        <authorList>
            <consortium name="EnsemblMetazoa"/>
        </authorList>
    </citation>
    <scope>IDENTIFICATION</scope>
</reference>
<accession>A0A1X7VD05</accession>
<dbReference type="EnsemblMetazoa" id="Aqu2.1.37402_001">
    <property type="protein sequence ID" value="Aqu2.1.37402_001"/>
    <property type="gene ID" value="Aqu2.1.37402"/>
</dbReference>
<dbReference type="InParanoid" id="A0A1X7VD05"/>